<feature type="region of interest" description="Disordered" evidence="1">
    <location>
        <begin position="1"/>
        <end position="147"/>
    </location>
</feature>
<gene>
    <name evidence="2" type="ORF">DEJ48_25215</name>
</gene>
<protein>
    <submittedName>
        <fullName evidence="2">Uncharacterized protein</fullName>
    </submittedName>
</protein>
<sequence>MGSDPQSSPSDPDDRARVEAADVRDRLADARERTADERERVADDRDAAADEREGDTDDREHRIADWEAKVDERERIVSGAAPSRRQRSYEQIDRVQKLLTASHARLDRSESALRRADAGDAREQSTVDRESAASASRQTADSARAGDFLEARVVRVQQRAAKALDTLSGAQGRLARAHEEHDRPREAAEHRRLAELAHEMAETLRAAPGTDDGQAAG</sequence>
<feature type="region of interest" description="Disordered" evidence="1">
    <location>
        <begin position="167"/>
        <end position="188"/>
    </location>
</feature>
<feature type="compositionally biased region" description="Basic and acidic residues" evidence="1">
    <location>
        <begin position="87"/>
        <end position="96"/>
    </location>
</feature>
<evidence type="ECO:0000256" key="1">
    <source>
        <dbReference type="SAM" id="MobiDB-lite"/>
    </source>
</evidence>
<accession>A0A5P2C0G8</accession>
<dbReference type="AlphaFoldDB" id="A0A5P2C0G8"/>
<feature type="compositionally biased region" description="Basic and acidic residues" evidence="1">
    <location>
        <begin position="12"/>
        <end position="51"/>
    </location>
</feature>
<organism evidence="2 3">
    <name type="scientific">Streptomyces venezuelae</name>
    <dbReference type="NCBI Taxonomy" id="54571"/>
    <lineage>
        <taxon>Bacteria</taxon>
        <taxon>Bacillati</taxon>
        <taxon>Actinomycetota</taxon>
        <taxon>Actinomycetes</taxon>
        <taxon>Kitasatosporales</taxon>
        <taxon>Streptomycetaceae</taxon>
        <taxon>Streptomyces</taxon>
    </lineage>
</organism>
<dbReference type="EMBL" id="CP029192">
    <property type="protein sequence ID" value="QES36265.1"/>
    <property type="molecule type" value="Genomic_DNA"/>
</dbReference>
<name>A0A5P2C0G8_STRVZ</name>
<feature type="compositionally biased region" description="Low complexity" evidence="1">
    <location>
        <begin position="1"/>
        <end position="10"/>
    </location>
</feature>
<feature type="compositionally biased region" description="Basic and acidic residues" evidence="1">
    <location>
        <begin position="104"/>
        <end position="131"/>
    </location>
</feature>
<dbReference type="RefSeq" id="WP_150218509.1">
    <property type="nucleotide sequence ID" value="NZ_CP029192.1"/>
</dbReference>
<evidence type="ECO:0000313" key="3">
    <source>
        <dbReference type="Proteomes" id="UP000322927"/>
    </source>
</evidence>
<evidence type="ECO:0000313" key="2">
    <source>
        <dbReference type="EMBL" id="QES36265.1"/>
    </source>
</evidence>
<dbReference type="Proteomes" id="UP000322927">
    <property type="component" value="Chromosome"/>
</dbReference>
<feature type="compositionally biased region" description="Basic and acidic residues" evidence="1">
    <location>
        <begin position="58"/>
        <end position="76"/>
    </location>
</feature>
<reference evidence="2 3" key="1">
    <citation type="submission" date="2018-05" db="EMBL/GenBank/DDBJ databases">
        <title>Streptomyces venezuelae.</title>
        <authorList>
            <person name="Kim W."/>
            <person name="Lee N."/>
            <person name="Cho B.-K."/>
        </authorList>
    </citation>
    <scope>NUCLEOTIDE SEQUENCE [LARGE SCALE GENOMIC DNA]</scope>
    <source>
        <strain evidence="2 3">ATCC 14584</strain>
    </source>
</reference>
<proteinExistence type="predicted"/>
<feature type="compositionally biased region" description="Basic and acidic residues" evidence="1">
    <location>
        <begin position="176"/>
        <end position="188"/>
    </location>
</feature>